<dbReference type="GO" id="GO:0003677">
    <property type="term" value="F:DNA binding"/>
    <property type="evidence" value="ECO:0007669"/>
    <property type="project" value="InterPro"/>
</dbReference>
<dbReference type="InterPro" id="IPR039425">
    <property type="entry name" value="RNA_pol_sigma-70-like"/>
</dbReference>
<evidence type="ECO:0000313" key="7">
    <source>
        <dbReference type="EMBL" id="KAB1066127.1"/>
    </source>
</evidence>
<dbReference type="Gene3D" id="1.10.1740.10">
    <property type="match status" value="1"/>
</dbReference>
<dbReference type="InterPro" id="IPR013324">
    <property type="entry name" value="RNA_pol_sigma_r3/r4-like"/>
</dbReference>
<dbReference type="AlphaFoldDB" id="A0A6N6MC45"/>
<dbReference type="InterPro" id="IPR007627">
    <property type="entry name" value="RNA_pol_sigma70_r2"/>
</dbReference>
<dbReference type="InterPro" id="IPR013249">
    <property type="entry name" value="RNA_pol_sigma70_r4_t2"/>
</dbReference>
<evidence type="ECO:0000256" key="1">
    <source>
        <dbReference type="ARBA" id="ARBA00010641"/>
    </source>
</evidence>
<comment type="caution">
    <text evidence="7">The sequence shown here is derived from an EMBL/GenBank/DDBJ whole genome shotgun (WGS) entry which is preliminary data.</text>
</comment>
<dbReference type="InterPro" id="IPR013325">
    <property type="entry name" value="RNA_pol_sigma_r2"/>
</dbReference>
<dbReference type="GO" id="GO:0006352">
    <property type="term" value="P:DNA-templated transcription initiation"/>
    <property type="evidence" value="ECO:0007669"/>
    <property type="project" value="InterPro"/>
</dbReference>
<evidence type="ECO:0000259" key="6">
    <source>
        <dbReference type="Pfam" id="PF08281"/>
    </source>
</evidence>
<dbReference type="GO" id="GO:0016987">
    <property type="term" value="F:sigma factor activity"/>
    <property type="evidence" value="ECO:0007669"/>
    <property type="project" value="UniProtKB-KW"/>
</dbReference>
<dbReference type="SUPFAM" id="SSF88659">
    <property type="entry name" value="Sigma3 and sigma4 domains of RNA polymerase sigma factors"/>
    <property type="match status" value="1"/>
</dbReference>
<dbReference type="InterPro" id="IPR036388">
    <property type="entry name" value="WH-like_DNA-bd_sf"/>
</dbReference>
<dbReference type="Pfam" id="PF08281">
    <property type="entry name" value="Sigma70_r4_2"/>
    <property type="match status" value="1"/>
</dbReference>
<dbReference type="OrthoDB" id="1056775at2"/>
<dbReference type="InterPro" id="IPR014284">
    <property type="entry name" value="RNA_pol_sigma-70_dom"/>
</dbReference>
<feature type="domain" description="RNA polymerase sigma factor 70 region 4 type 2" evidence="6">
    <location>
        <begin position="124"/>
        <end position="177"/>
    </location>
</feature>
<dbReference type="Proteomes" id="UP000435357">
    <property type="component" value="Unassembled WGS sequence"/>
</dbReference>
<sequence>MSVEQPNYANLIDSCRKGDKQAQRKVYESLYPKMYGSCLRYIGDKDKAWDVLQEGFIKVFLNLEKYDGNGSFEGWVRRVIVNTAIDVVRKRKFDHISIDDTDYDWLEADDNDEIEWNETLFSERERVMEAIQDLPPAYRAVFNLYVIEDYSHKEIGELLGISTGTSKSNLSKAKHKLKEQLKTIHHR</sequence>
<dbReference type="SUPFAM" id="SSF88946">
    <property type="entry name" value="Sigma2 domain of RNA polymerase sigma factors"/>
    <property type="match status" value="1"/>
</dbReference>
<comment type="similarity">
    <text evidence="1">Belongs to the sigma-70 factor family. ECF subfamily.</text>
</comment>
<reference evidence="7 8" key="1">
    <citation type="submission" date="2019-09" db="EMBL/GenBank/DDBJ databases">
        <title>Genomes of Cryomorphaceae.</title>
        <authorList>
            <person name="Bowman J.P."/>
        </authorList>
    </citation>
    <scope>NUCLEOTIDE SEQUENCE [LARGE SCALE GENOMIC DNA]</scope>
    <source>
        <strain evidence="7 8">KCTC 52047</strain>
    </source>
</reference>
<dbReference type="Pfam" id="PF04542">
    <property type="entry name" value="Sigma70_r2"/>
    <property type="match status" value="1"/>
</dbReference>
<keyword evidence="3" id="KW-0731">Sigma factor</keyword>
<proteinExistence type="inferred from homology"/>
<evidence type="ECO:0000256" key="2">
    <source>
        <dbReference type="ARBA" id="ARBA00023015"/>
    </source>
</evidence>
<keyword evidence="2" id="KW-0805">Transcription regulation</keyword>
<accession>A0A6N6MC45</accession>
<dbReference type="PANTHER" id="PTHR43133:SF46">
    <property type="entry name" value="RNA POLYMERASE SIGMA-70 FACTOR ECF SUBFAMILY"/>
    <property type="match status" value="1"/>
</dbReference>
<organism evidence="7 8">
    <name type="scientific">Salibacter halophilus</name>
    <dbReference type="NCBI Taxonomy" id="1803916"/>
    <lineage>
        <taxon>Bacteria</taxon>
        <taxon>Pseudomonadati</taxon>
        <taxon>Bacteroidota</taxon>
        <taxon>Flavobacteriia</taxon>
        <taxon>Flavobacteriales</taxon>
        <taxon>Salibacteraceae</taxon>
        <taxon>Salibacter</taxon>
    </lineage>
</organism>
<evidence type="ECO:0000256" key="4">
    <source>
        <dbReference type="ARBA" id="ARBA00023163"/>
    </source>
</evidence>
<keyword evidence="8" id="KW-1185">Reference proteome</keyword>
<evidence type="ECO:0000313" key="8">
    <source>
        <dbReference type="Proteomes" id="UP000435357"/>
    </source>
</evidence>
<dbReference type="PANTHER" id="PTHR43133">
    <property type="entry name" value="RNA POLYMERASE ECF-TYPE SIGMA FACTO"/>
    <property type="match status" value="1"/>
</dbReference>
<dbReference type="CDD" id="cd06171">
    <property type="entry name" value="Sigma70_r4"/>
    <property type="match status" value="1"/>
</dbReference>
<evidence type="ECO:0000259" key="5">
    <source>
        <dbReference type="Pfam" id="PF04542"/>
    </source>
</evidence>
<feature type="domain" description="RNA polymerase sigma-70 region 2" evidence="5">
    <location>
        <begin position="27"/>
        <end position="92"/>
    </location>
</feature>
<name>A0A6N6MC45_9FLAO</name>
<dbReference type="EMBL" id="WACR01000001">
    <property type="protein sequence ID" value="KAB1066127.1"/>
    <property type="molecule type" value="Genomic_DNA"/>
</dbReference>
<dbReference type="NCBIfam" id="TIGR02937">
    <property type="entry name" value="sigma70-ECF"/>
    <property type="match status" value="1"/>
</dbReference>
<dbReference type="Gene3D" id="1.10.10.10">
    <property type="entry name" value="Winged helix-like DNA-binding domain superfamily/Winged helix DNA-binding domain"/>
    <property type="match status" value="1"/>
</dbReference>
<keyword evidence="4" id="KW-0804">Transcription</keyword>
<dbReference type="RefSeq" id="WP_151166115.1">
    <property type="nucleotide sequence ID" value="NZ_WACR01000001.1"/>
</dbReference>
<gene>
    <name evidence="7" type="ORF">F3059_01255</name>
</gene>
<evidence type="ECO:0000256" key="3">
    <source>
        <dbReference type="ARBA" id="ARBA00023082"/>
    </source>
</evidence>
<protein>
    <submittedName>
        <fullName evidence="7">RNA polymerase sigma factor</fullName>
    </submittedName>
</protein>